<dbReference type="GO" id="GO:0004497">
    <property type="term" value="F:monooxygenase activity"/>
    <property type="evidence" value="ECO:0007669"/>
    <property type="project" value="UniProtKB-KW"/>
</dbReference>
<dbReference type="NCBIfam" id="TIGR03860">
    <property type="entry name" value="FMN_nitrolo"/>
    <property type="match status" value="1"/>
</dbReference>
<feature type="region of interest" description="Disordered" evidence="6">
    <location>
        <begin position="437"/>
        <end position="458"/>
    </location>
</feature>
<dbReference type="InterPro" id="IPR016215">
    <property type="entry name" value="NTA_MOA"/>
</dbReference>
<name>A0A1U9KQR9_9PROT</name>
<dbReference type="InterPro" id="IPR036661">
    <property type="entry name" value="Luciferase-like_sf"/>
</dbReference>
<keyword evidence="3" id="KW-0560">Oxidoreductase</keyword>
<dbReference type="AlphaFoldDB" id="A0A1U9KQR9"/>
<dbReference type="PIRSF" id="PIRSF000337">
    <property type="entry name" value="NTA_MOA"/>
    <property type="match status" value="1"/>
</dbReference>
<keyword evidence="9" id="KW-1185">Reference proteome</keyword>
<evidence type="ECO:0000259" key="7">
    <source>
        <dbReference type="Pfam" id="PF00296"/>
    </source>
</evidence>
<dbReference type="PANTHER" id="PTHR30011">
    <property type="entry name" value="ALKANESULFONATE MONOOXYGENASE-RELATED"/>
    <property type="match status" value="1"/>
</dbReference>
<accession>A0A1U9KQR9</accession>
<dbReference type="Proteomes" id="UP000188604">
    <property type="component" value="Chromosome"/>
</dbReference>
<evidence type="ECO:0000313" key="9">
    <source>
        <dbReference type="Proteomes" id="UP000188604"/>
    </source>
</evidence>
<evidence type="ECO:0000256" key="2">
    <source>
        <dbReference type="ARBA" id="ARBA00022643"/>
    </source>
</evidence>
<dbReference type="InterPro" id="IPR051260">
    <property type="entry name" value="Diverse_substr_monoxygenases"/>
</dbReference>
<evidence type="ECO:0000313" key="8">
    <source>
        <dbReference type="EMBL" id="AQS88168.1"/>
    </source>
</evidence>
<dbReference type="OrthoDB" id="6752030at2"/>
<evidence type="ECO:0000256" key="3">
    <source>
        <dbReference type="ARBA" id="ARBA00023002"/>
    </source>
</evidence>
<dbReference type="GO" id="GO:0016705">
    <property type="term" value="F:oxidoreductase activity, acting on paired donors, with incorporation or reduction of molecular oxygen"/>
    <property type="evidence" value="ECO:0007669"/>
    <property type="project" value="InterPro"/>
</dbReference>
<keyword evidence="2" id="KW-0288">FMN</keyword>
<keyword evidence="4" id="KW-0503">Monooxygenase</keyword>
<dbReference type="Pfam" id="PF00296">
    <property type="entry name" value="Bac_luciferase"/>
    <property type="match status" value="1"/>
</dbReference>
<protein>
    <submittedName>
        <fullName evidence="8">5,10-methylene tetrahydromethanopterin reductase</fullName>
    </submittedName>
</protein>
<keyword evidence="1" id="KW-0285">Flavoprotein</keyword>
<evidence type="ECO:0000256" key="4">
    <source>
        <dbReference type="ARBA" id="ARBA00023033"/>
    </source>
</evidence>
<dbReference type="KEGG" id="nch:A0U93_09705"/>
<evidence type="ECO:0000256" key="1">
    <source>
        <dbReference type="ARBA" id="ARBA00022630"/>
    </source>
</evidence>
<dbReference type="STRING" id="320497.A0U93_09705"/>
<organism evidence="8 9">
    <name type="scientific">Neoasaia chiangmaiensis</name>
    <dbReference type="NCBI Taxonomy" id="320497"/>
    <lineage>
        <taxon>Bacteria</taxon>
        <taxon>Pseudomonadati</taxon>
        <taxon>Pseudomonadota</taxon>
        <taxon>Alphaproteobacteria</taxon>
        <taxon>Acetobacterales</taxon>
        <taxon>Acetobacteraceae</taxon>
        <taxon>Neoasaia</taxon>
    </lineage>
</organism>
<dbReference type="PANTHER" id="PTHR30011:SF16">
    <property type="entry name" value="C2H2 FINGER DOMAIN TRANSCRIPTION FACTOR (EUROFUNG)-RELATED"/>
    <property type="match status" value="1"/>
</dbReference>
<feature type="domain" description="Luciferase-like" evidence="7">
    <location>
        <begin position="28"/>
        <end position="389"/>
    </location>
</feature>
<dbReference type="InterPro" id="IPR011251">
    <property type="entry name" value="Luciferase-like_dom"/>
</dbReference>
<sequence length="458" mass="50653">MPDAPILLSAFTMATVSHLNYGLWRHPDDQTHRYTDISYWVELAQFLEKSGFDCVFIADALGMIDVYGGSADASLRHGVQSPLIDPLLLVSAMAAATDRLGFGVTLSTTYEFPYIAARKFSTLDHLTHGRIGWNIVTSQQESAARNLGLDQQIPHDERYARAEEFMEVVYKLWQNSWEDDAVVRRTGPDGESVYTVPEKVHPIRHEGRYFRVPDGHVSAPSPQRVPLLLQAGASSSGSDFAARHAEVIFVVGAGARGVRDNVRRIRAKAEGFGRDPRSLKFLTAVAIVTGENDEEALDKLCEYQRYYDPTASIVHYASMTGVDWAATASDAVLHYRTTQASQSVLKQFDPEVSGRTWTLSEAANPKDGFGRATTFVGGPKTVADALEAWLSDTETDGINLIQLINPASYADFARYVMPELRARGRLRASDATTLRARIFPEHGSSRPRSDHPAARHAR</sequence>
<proteinExistence type="inferred from homology"/>
<reference evidence="8 9" key="1">
    <citation type="submission" date="2016-03" db="EMBL/GenBank/DDBJ databases">
        <title>Acetic acid bacteria sequencing.</title>
        <authorList>
            <person name="Brandt J."/>
            <person name="Jakob F."/>
            <person name="Vogel R.F."/>
        </authorList>
    </citation>
    <scope>NUCLEOTIDE SEQUENCE [LARGE SCALE GENOMIC DNA]</scope>
    <source>
        <strain evidence="8 9">NBRC 101099</strain>
    </source>
</reference>
<dbReference type="Gene3D" id="3.20.20.30">
    <property type="entry name" value="Luciferase-like domain"/>
    <property type="match status" value="1"/>
</dbReference>
<evidence type="ECO:0000256" key="5">
    <source>
        <dbReference type="ARBA" id="ARBA00033748"/>
    </source>
</evidence>
<dbReference type="RefSeq" id="WP_077807184.1">
    <property type="nucleotide sequence ID" value="NZ_BJXS01000003.1"/>
</dbReference>
<feature type="compositionally biased region" description="Basic and acidic residues" evidence="6">
    <location>
        <begin position="438"/>
        <end position="458"/>
    </location>
</feature>
<evidence type="ECO:0000256" key="6">
    <source>
        <dbReference type="SAM" id="MobiDB-lite"/>
    </source>
</evidence>
<comment type="similarity">
    <text evidence="5">Belongs to the NtaA/SnaA/DszA monooxygenase family.</text>
</comment>
<dbReference type="EMBL" id="CP014691">
    <property type="protein sequence ID" value="AQS88168.1"/>
    <property type="molecule type" value="Genomic_DNA"/>
</dbReference>
<gene>
    <name evidence="8" type="ORF">A0U93_09705</name>
</gene>
<dbReference type="SUPFAM" id="SSF51679">
    <property type="entry name" value="Bacterial luciferase-like"/>
    <property type="match status" value="1"/>
</dbReference>